<reference evidence="2 3" key="1">
    <citation type="submission" date="2021-03" db="EMBL/GenBank/DDBJ databases">
        <title>Genomic Encyclopedia of Type Strains, Phase IV (KMG-IV): sequencing the most valuable type-strain genomes for metagenomic binning, comparative biology and taxonomic classification.</title>
        <authorList>
            <person name="Goeker M."/>
        </authorList>
    </citation>
    <scope>NUCLEOTIDE SEQUENCE [LARGE SCALE GENOMIC DNA]</scope>
    <source>
        <strain evidence="2 3">DSM 28783</strain>
    </source>
</reference>
<dbReference type="Proteomes" id="UP001519307">
    <property type="component" value="Unassembled WGS sequence"/>
</dbReference>
<gene>
    <name evidence="2" type="ORF">J2Z42_001266</name>
</gene>
<keyword evidence="1" id="KW-0472">Membrane</keyword>
<protein>
    <submittedName>
        <fullName evidence="2">Na+/proline symporter</fullName>
    </submittedName>
</protein>
<evidence type="ECO:0000313" key="2">
    <source>
        <dbReference type="EMBL" id="MBP2032594.1"/>
    </source>
</evidence>
<keyword evidence="1" id="KW-1133">Transmembrane helix</keyword>
<feature type="transmembrane region" description="Helical" evidence="1">
    <location>
        <begin position="46"/>
        <end position="64"/>
    </location>
</feature>
<accession>A0ABS4KRE3</accession>
<keyword evidence="3" id="KW-1185">Reference proteome</keyword>
<feature type="transmembrane region" description="Helical" evidence="1">
    <location>
        <begin position="13"/>
        <end position="34"/>
    </location>
</feature>
<evidence type="ECO:0000313" key="3">
    <source>
        <dbReference type="Proteomes" id="UP001519307"/>
    </source>
</evidence>
<name>A0ABS4KRE3_9CLOT</name>
<organism evidence="2 3">
    <name type="scientific">Clostridium algifaecis</name>
    <dbReference type="NCBI Taxonomy" id="1472040"/>
    <lineage>
        <taxon>Bacteria</taxon>
        <taxon>Bacillati</taxon>
        <taxon>Bacillota</taxon>
        <taxon>Clostridia</taxon>
        <taxon>Eubacteriales</taxon>
        <taxon>Clostridiaceae</taxon>
        <taxon>Clostridium</taxon>
    </lineage>
</organism>
<proteinExistence type="predicted"/>
<keyword evidence="1" id="KW-0812">Transmembrane</keyword>
<sequence>MKNKDVWNVAQKYGGISMMILGLINAIIGIWSIFKPLIINNRKIQELFLLISVIVMIIVDEIHLRKVFNKDGSRKGNIIN</sequence>
<evidence type="ECO:0000256" key="1">
    <source>
        <dbReference type="SAM" id="Phobius"/>
    </source>
</evidence>
<comment type="caution">
    <text evidence="2">The sequence shown here is derived from an EMBL/GenBank/DDBJ whole genome shotgun (WGS) entry which is preliminary data.</text>
</comment>
<dbReference type="Pfam" id="PF13630">
    <property type="entry name" value="SdpI"/>
    <property type="match status" value="1"/>
</dbReference>
<dbReference type="EMBL" id="JAGGLM010000005">
    <property type="protein sequence ID" value="MBP2032594.1"/>
    <property type="molecule type" value="Genomic_DNA"/>
</dbReference>
<dbReference type="InterPro" id="IPR025962">
    <property type="entry name" value="SdpI/YhfL"/>
</dbReference>